<comment type="caution">
    <text evidence="3">The sequence shown here is derived from an EMBL/GenBank/DDBJ whole genome shotgun (WGS) entry which is preliminary data.</text>
</comment>
<evidence type="ECO:0000313" key="4">
    <source>
        <dbReference type="Proteomes" id="UP000245938"/>
    </source>
</evidence>
<name>A0A2U3AN51_9BACL</name>
<proteinExistence type="predicted"/>
<evidence type="ECO:0000259" key="2">
    <source>
        <dbReference type="Pfam" id="PF17936"/>
    </source>
</evidence>
<dbReference type="Pfam" id="PF17936">
    <property type="entry name" value="Big_6"/>
    <property type="match status" value="1"/>
</dbReference>
<feature type="chain" id="PRO_5015662300" description="Bacterial Ig domain-containing protein" evidence="1">
    <location>
        <begin position="31"/>
        <end position="513"/>
    </location>
</feature>
<dbReference type="OrthoDB" id="411361at2"/>
<dbReference type="InterPro" id="IPR013783">
    <property type="entry name" value="Ig-like_fold"/>
</dbReference>
<reference evidence="3 4" key="1">
    <citation type="submission" date="2018-05" db="EMBL/GenBank/DDBJ databases">
        <title>Kurthia sibirica genome sequence.</title>
        <authorList>
            <person name="Maclea K.S."/>
            <person name="Goen A.E."/>
        </authorList>
    </citation>
    <scope>NUCLEOTIDE SEQUENCE [LARGE SCALE GENOMIC DNA]</scope>
    <source>
        <strain evidence="3 4">ATCC 49154</strain>
    </source>
</reference>
<keyword evidence="4" id="KW-1185">Reference proteome</keyword>
<dbReference type="SUPFAM" id="SSF48239">
    <property type="entry name" value="Terpenoid cyclases/Protein prenyltransferases"/>
    <property type="match status" value="1"/>
</dbReference>
<evidence type="ECO:0000313" key="3">
    <source>
        <dbReference type="EMBL" id="PWI25919.1"/>
    </source>
</evidence>
<accession>A0A2U3AN51</accession>
<dbReference type="InterPro" id="IPR041498">
    <property type="entry name" value="Big_6"/>
</dbReference>
<dbReference type="AlphaFoldDB" id="A0A2U3AN51"/>
<sequence length="513" mass="55450">MFTKKWLAPATIAATMTLSAIPALSLQAEAKNPTVQKVDYKTPLQATETYNYFITQQPNLYNVDTVIAFARSNYPVAKNYYDNYYKLVEKEAMETKGAFASLTAGAFAKQIIAVSAMGKDPRNVAGYNLIDTLGDKMLVEKNKNSTGVSNYIYAIIALESKSYNYSDSDKYAAVSHKSLVDHLASTQFDNGGFSWDSKSANGVSEDMTAMALIALANYTADAQIKASVRDGFDYIQTKLTKDAGYAPWGGNSADSQAQVIFALTENGWNPKTASDFIKPQGNWAISNILLNFDKNTGGFFVKPGDHEPNNYTTYSGFAGLVAYDRYATERATFFDTSDATTTNLKFDTVAPKTVKMAAVTNTAKTVTGIAEPYAQATIYIASKKVATLTANATGKFTYTLPTSLNAKESVKVYITDLAGNKSKAFSYTVIDKLTPATPKASTVKAGATSVKGTATKGLKVYAKIASKTYSATASKTTGKFTIKVPKQKASTKITLYTKLGNYTSKKVVVTVKK</sequence>
<keyword evidence="1" id="KW-0732">Signal</keyword>
<dbReference type="Gene3D" id="2.60.40.10">
    <property type="entry name" value="Immunoglobulins"/>
    <property type="match status" value="1"/>
</dbReference>
<evidence type="ECO:0000256" key="1">
    <source>
        <dbReference type="SAM" id="SignalP"/>
    </source>
</evidence>
<gene>
    <name evidence="3" type="ORF">DEX24_05140</name>
</gene>
<feature type="signal peptide" evidence="1">
    <location>
        <begin position="1"/>
        <end position="30"/>
    </location>
</feature>
<dbReference type="EMBL" id="QFVR01000005">
    <property type="protein sequence ID" value="PWI25919.1"/>
    <property type="molecule type" value="Genomic_DNA"/>
</dbReference>
<dbReference type="InterPro" id="IPR008930">
    <property type="entry name" value="Terpenoid_cyclase/PrenylTrfase"/>
</dbReference>
<dbReference type="RefSeq" id="WP_109305340.1">
    <property type="nucleotide sequence ID" value="NZ_BJUF01000024.1"/>
</dbReference>
<dbReference type="Proteomes" id="UP000245938">
    <property type="component" value="Unassembled WGS sequence"/>
</dbReference>
<protein>
    <recommendedName>
        <fullName evidence="2">Bacterial Ig domain-containing protein</fullName>
    </recommendedName>
</protein>
<feature type="domain" description="Bacterial Ig" evidence="2">
    <location>
        <begin position="350"/>
        <end position="431"/>
    </location>
</feature>
<dbReference type="Gene3D" id="1.50.10.20">
    <property type="match status" value="1"/>
</dbReference>
<organism evidence="3 4">
    <name type="scientific">Kurthia sibirica</name>
    <dbReference type="NCBI Taxonomy" id="202750"/>
    <lineage>
        <taxon>Bacteria</taxon>
        <taxon>Bacillati</taxon>
        <taxon>Bacillota</taxon>
        <taxon>Bacilli</taxon>
        <taxon>Bacillales</taxon>
        <taxon>Caryophanaceae</taxon>
        <taxon>Kurthia</taxon>
    </lineage>
</organism>